<comment type="similarity">
    <text evidence="2">Belongs to the Tom7 family.</text>
</comment>
<keyword evidence="6" id="KW-0653">Protein transport</keyword>
<dbReference type="InterPro" id="IPR012621">
    <property type="entry name" value="Tom7"/>
</dbReference>
<evidence type="ECO:0000256" key="9">
    <source>
        <dbReference type="ARBA" id="ARBA00023136"/>
    </source>
</evidence>
<dbReference type="EMBL" id="JAAAJB010000516">
    <property type="protein sequence ID" value="KAG0254431.1"/>
    <property type="molecule type" value="Genomic_DNA"/>
</dbReference>
<evidence type="ECO:0000256" key="6">
    <source>
        <dbReference type="ARBA" id="ARBA00022927"/>
    </source>
</evidence>
<feature type="compositionally biased region" description="Low complexity" evidence="10">
    <location>
        <begin position="585"/>
        <end position="605"/>
    </location>
</feature>
<evidence type="ECO:0000256" key="5">
    <source>
        <dbReference type="ARBA" id="ARBA00022787"/>
    </source>
</evidence>
<feature type="region of interest" description="Disordered" evidence="10">
    <location>
        <begin position="692"/>
        <end position="744"/>
    </location>
</feature>
<sequence length="1013" mass="110281">MPLSDETKEKILKVTDVAKTVVHYGFIPFVIYLAVVLRLHYRTKMKFFGMEIGFKDRGHRRRGLDSQAHRSSQSESEKAPRADKMLQNTTQRRMEQWNEIVGPAPSPVAHTHVMGRRERFEDRNENSFHAFSQYLPSATATAPNGSSGMMATAIGVVGVAMPPGSPSSPVSSSSFSGGGAGGHATMSHSDNGNSGGDHVDNDADMRDDEQQGSVDVLGGIGGGGRAPLVAPVPSRYSMGLGGGSTLSRVADRDFDDLSGSSSIPLESSSSQRASSDSDAGSAGGGIAGAAGGSLLSYRRTSTSSAAGSGGVYHHRRRTSTSGLHHIQFVNHRRPSASSSSPGAAGYHHTHDEDQDMDYEMDSNVATPSTESASLSETELVEQEAKRRRYERDHARRQLDDEDEGDEEGDEEDMEEMEEEEEDDDEYEGDDGEENNEEEEGDVEAVEGHHHPQPQPNPTPSIMAKVPAVAHHHRPPAIFINYNAAFTSSGPDPWNLRPSVESLDDDDDDDDDDNDDEEYVCGLEGSDWCDLENLDADMDETGEDGDAGEKGSEILSVEDSEYPDSASLTKHDRHRQQYYRKRSIGEVESTSSSGSGSGSNSSIGRSRMQHRDRRRRTTRPQLSPSLSSNAATLSIVDCVADQANSSLAWSCLPSVKDGIEPARQTQQQQQYQPNQQQSQQFNTKVRYDDAFLQQQQQQQQQRLGEEEDYPNLRARRPTRHAADISIKSSACQEESSGTSAAANTSPHPFTLAPIVSASCEGPLPPAARKIAVRRTESEPKSKYCDDAPNVCDARQPAGDASDFGYGHILAYAAKAMHLCPFVFSLLRTFAIFILVIMFIIVIFVNPLFFFRYRTQAGVCFSHQPRGWSYAYSKSVSWYAIDGDFHANQREVVRVLSFNANVVSHDAQYGNLLGLSAPSIALSIALSIAHTCTDLRYETAATVPTISQPDITTFSQNSTVVATVVTFNTTAASLASIAISITTKATAASHATPDPDPHCPHLTLLEKALKEPIEY</sequence>
<feature type="compositionally biased region" description="Low complexity" evidence="10">
    <location>
        <begin position="368"/>
        <end position="377"/>
    </location>
</feature>
<feature type="region of interest" description="Disordered" evidence="10">
    <location>
        <begin position="59"/>
        <end position="84"/>
    </location>
</feature>
<evidence type="ECO:0000313" key="12">
    <source>
        <dbReference type="EMBL" id="KAG0254431.1"/>
    </source>
</evidence>
<feature type="compositionally biased region" description="Acidic residues" evidence="10">
    <location>
        <begin position="501"/>
        <end position="518"/>
    </location>
</feature>
<proteinExistence type="inferred from homology"/>
<feature type="compositionally biased region" description="Polar residues" evidence="10">
    <location>
        <begin position="725"/>
        <end position="744"/>
    </location>
</feature>
<feature type="region of interest" description="Disordered" evidence="10">
    <location>
        <begin position="660"/>
        <end position="680"/>
    </location>
</feature>
<evidence type="ECO:0000256" key="11">
    <source>
        <dbReference type="SAM" id="Phobius"/>
    </source>
</evidence>
<comment type="caution">
    <text evidence="12">The sequence shown here is derived from an EMBL/GenBank/DDBJ whole genome shotgun (WGS) entry which is preliminary data.</text>
</comment>
<feature type="region of interest" description="Disordered" evidence="10">
    <location>
        <begin position="331"/>
        <end position="469"/>
    </location>
</feature>
<dbReference type="GO" id="GO:0030150">
    <property type="term" value="P:protein import into mitochondrial matrix"/>
    <property type="evidence" value="ECO:0007669"/>
    <property type="project" value="InterPro"/>
</dbReference>
<evidence type="ECO:0000256" key="3">
    <source>
        <dbReference type="ARBA" id="ARBA00022448"/>
    </source>
</evidence>
<comment type="subcellular location">
    <subcellularLocation>
        <location evidence="1">Mitochondrion outer membrane</location>
        <topology evidence="1">Single-pass membrane protein</topology>
    </subcellularLocation>
</comment>
<dbReference type="Proteomes" id="UP000807716">
    <property type="component" value="Unassembled WGS sequence"/>
</dbReference>
<organism evidence="12 13">
    <name type="scientific">Actinomortierella ambigua</name>
    <dbReference type="NCBI Taxonomy" id="1343610"/>
    <lineage>
        <taxon>Eukaryota</taxon>
        <taxon>Fungi</taxon>
        <taxon>Fungi incertae sedis</taxon>
        <taxon>Mucoromycota</taxon>
        <taxon>Mortierellomycotina</taxon>
        <taxon>Mortierellomycetes</taxon>
        <taxon>Mortierellales</taxon>
        <taxon>Mortierellaceae</taxon>
        <taxon>Actinomortierella</taxon>
    </lineage>
</organism>
<name>A0A9P6PXW9_9FUNG</name>
<evidence type="ECO:0000256" key="4">
    <source>
        <dbReference type="ARBA" id="ARBA00022692"/>
    </source>
</evidence>
<gene>
    <name evidence="12" type="ORF">DFQ27_006834</name>
</gene>
<feature type="compositionally biased region" description="Basic and acidic residues" evidence="10">
    <location>
        <begin position="75"/>
        <end position="84"/>
    </location>
</feature>
<keyword evidence="4 11" id="KW-0812">Transmembrane</keyword>
<keyword evidence="9 11" id="KW-0472">Membrane</keyword>
<feature type="region of interest" description="Disordered" evidence="10">
    <location>
        <begin position="163"/>
        <end position="225"/>
    </location>
</feature>
<evidence type="ECO:0000256" key="7">
    <source>
        <dbReference type="ARBA" id="ARBA00022989"/>
    </source>
</evidence>
<evidence type="ECO:0000256" key="10">
    <source>
        <dbReference type="SAM" id="MobiDB-lite"/>
    </source>
</evidence>
<reference evidence="12" key="1">
    <citation type="journal article" date="2020" name="Fungal Divers.">
        <title>Resolving the Mortierellaceae phylogeny through synthesis of multi-gene phylogenetics and phylogenomics.</title>
        <authorList>
            <person name="Vandepol N."/>
            <person name="Liber J."/>
            <person name="Desiro A."/>
            <person name="Na H."/>
            <person name="Kennedy M."/>
            <person name="Barry K."/>
            <person name="Grigoriev I.V."/>
            <person name="Miller A.N."/>
            <person name="O'Donnell K."/>
            <person name="Stajich J.E."/>
            <person name="Bonito G."/>
        </authorList>
    </citation>
    <scope>NUCLEOTIDE SEQUENCE</scope>
    <source>
        <strain evidence="12">BC1065</strain>
    </source>
</reference>
<evidence type="ECO:0000256" key="8">
    <source>
        <dbReference type="ARBA" id="ARBA00023128"/>
    </source>
</evidence>
<feature type="compositionally biased region" description="Basic residues" evidence="10">
    <location>
        <begin position="606"/>
        <end position="617"/>
    </location>
</feature>
<feature type="compositionally biased region" description="Acidic residues" evidence="10">
    <location>
        <begin position="526"/>
        <end position="545"/>
    </location>
</feature>
<keyword evidence="8" id="KW-0496">Mitochondrion</keyword>
<feature type="compositionally biased region" description="Basic and acidic residues" evidence="10">
    <location>
        <begin position="389"/>
        <end position="398"/>
    </location>
</feature>
<dbReference type="AlphaFoldDB" id="A0A9P6PXW9"/>
<feature type="compositionally biased region" description="Low complexity" evidence="10">
    <location>
        <begin position="258"/>
        <end position="280"/>
    </location>
</feature>
<feature type="transmembrane region" description="Helical" evidence="11">
    <location>
        <begin position="21"/>
        <end position="41"/>
    </location>
</feature>
<feature type="compositionally biased region" description="Low complexity" evidence="10">
    <location>
        <begin position="163"/>
        <end position="175"/>
    </location>
</feature>
<dbReference type="Pfam" id="PF08038">
    <property type="entry name" value="Tom7"/>
    <property type="match status" value="1"/>
</dbReference>
<feature type="transmembrane region" description="Helical" evidence="11">
    <location>
        <begin position="820"/>
        <end position="843"/>
    </location>
</feature>
<keyword evidence="13" id="KW-1185">Reference proteome</keyword>
<evidence type="ECO:0000313" key="13">
    <source>
        <dbReference type="Proteomes" id="UP000807716"/>
    </source>
</evidence>
<feature type="compositionally biased region" description="Low complexity" evidence="10">
    <location>
        <begin position="335"/>
        <end position="345"/>
    </location>
</feature>
<feature type="compositionally biased region" description="Low complexity" evidence="10">
    <location>
        <begin position="663"/>
        <end position="679"/>
    </location>
</feature>
<keyword evidence="7 11" id="KW-1133">Transmembrane helix</keyword>
<dbReference type="GO" id="GO:0005742">
    <property type="term" value="C:mitochondrial outer membrane translocase complex"/>
    <property type="evidence" value="ECO:0007669"/>
    <property type="project" value="InterPro"/>
</dbReference>
<keyword evidence="3" id="KW-0813">Transport</keyword>
<accession>A0A9P6PXW9</accession>
<feature type="region of interest" description="Disordered" evidence="10">
    <location>
        <begin position="483"/>
        <end position="626"/>
    </location>
</feature>
<keyword evidence="5" id="KW-1000">Mitochondrion outer membrane</keyword>
<dbReference type="OrthoDB" id="2436348at2759"/>
<protein>
    <submittedName>
        <fullName evidence="12">Uncharacterized protein</fullName>
    </submittedName>
</protein>
<feature type="compositionally biased region" description="Basic residues" evidence="10">
    <location>
        <begin position="570"/>
        <end position="581"/>
    </location>
</feature>
<evidence type="ECO:0000256" key="2">
    <source>
        <dbReference type="ARBA" id="ARBA00010917"/>
    </source>
</evidence>
<feature type="compositionally biased region" description="Acidic residues" evidence="10">
    <location>
        <begin position="399"/>
        <end position="444"/>
    </location>
</feature>
<feature type="region of interest" description="Disordered" evidence="10">
    <location>
        <begin position="252"/>
        <end position="284"/>
    </location>
</feature>
<evidence type="ECO:0000256" key="1">
    <source>
        <dbReference type="ARBA" id="ARBA00004572"/>
    </source>
</evidence>